<evidence type="ECO:0008006" key="3">
    <source>
        <dbReference type="Google" id="ProtNLM"/>
    </source>
</evidence>
<accession>A0A1F2WKU8</accession>
<dbReference type="STRING" id="1797197.A2Y75_00880"/>
<dbReference type="Proteomes" id="UP000177876">
    <property type="component" value="Unassembled WGS sequence"/>
</dbReference>
<name>A0A1F2WKU8_9ACTN</name>
<evidence type="ECO:0000313" key="2">
    <source>
        <dbReference type="Proteomes" id="UP000177876"/>
    </source>
</evidence>
<dbReference type="EMBL" id="MELK01000033">
    <property type="protein sequence ID" value="OFW57479.1"/>
    <property type="molecule type" value="Genomic_DNA"/>
</dbReference>
<protein>
    <recommendedName>
        <fullName evidence="3">Metal-dependent hydrolase</fullName>
    </recommendedName>
</protein>
<organism evidence="1 2">
    <name type="scientific">Candidatus Solincola sediminis</name>
    <dbReference type="NCBI Taxonomy" id="1797199"/>
    <lineage>
        <taxon>Bacteria</taxon>
        <taxon>Bacillati</taxon>
        <taxon>Actinomycetota</taxon>
        <taxon>Candidatus Geothermincolia</taxon>
        <taxon>Candidatus Geothermincolales</taxon>
        <taxon>Candidatus Geothermincolaceae</taxon>
        <taxon>Candidatus Solincola</taxon>
    </lineage>
</organism>
<comment type="caution">
    <text evidence="1">The sequence shown here is derived from an EMBL/GenBank/DDBJ whole genome shotgun (WGS) entry which is preliminary data.</text>
</comment>
<sequence length="150" mass="16904">MLPDLVDKIIGQLLLKPRYENGRIYGHTVMFSSLLMVQGFKRLKKTGDRKALLLAAGVISHIALDNIWTTDPETAFWPLLGHFLKDPSLMSLREQVTHVLKDPFFWESEIAGGILLVLSLHSLGIRNGRDLARFILRGERPALSQPLPSH</sequence>
<reference evidence="1 2" key="1">
    <citation type="journal article" date="2016" name="Nat. Commun.">
        <title>Thousands of microbial genomes shed light on interconnected biogeochemical processes in an aquifer system.</title>
        <authorList>
            <person name="Anantharaman K."/>
            <person name="Brown C.T."/>
            <person name="Hug L.A."/>
            <person name="Sharon I."/>
            <person name="Castelle C.J."/>
            <person name="Probst A.J."/>
            <person name="Thomas B.C."/>
            <person name="Singh A."/>
            <person name="Wilkins M.J."/>
            <person name="Karaoz U."/>
            <person name="Brodie E.L."/>
            <person name="Williams K.H."/>
            <person name="Hubbard S.S."/>
            <person name="Banfield J.F."/>
        </authorList>
    </citation>
    <scope>NUCLEOTIDE SEQUENCE [LARGE SCALE GENOMIC DNA]</scope>
</reference>
<dbReference type="AlphaFoldDB" id="A0A1F2WKU8"/>
<proteinExistence type="predicted"/>
<gene>
    <name evidence="1" type="ORF">A2Y75_00880</name>
</gene>
<evidence type="ECO:0000313" key="1">
    <source>
        <dbReference type="EMBL" id="OFW57479.1"/>
    </source>
</evidence>